<dbReference type="OrthoDB" id="359154at2759"/>
<name>A0A4R0RWL9_9APHY</name>
<dbReference type="Proteomes" id="UP000292702">
    <property type="component" value="Unassembled WGS sequence"/>
</dbReference>
<sequence>MAQYAKFQALRAATFSPYTKDLRHVTAVIPRPWSRAVNGTGPKVKSVKPKDRIKWWNIVPGDQIRLRGDPEGAVHEVRKINKLTNRVFLKVVDSSENTDKQQTRPDKQVAYSRCQLLIGDHAFPPLPGEADNRTVRVFATRLATSAPRWVPQAHRWEWNRYAVNTSPRLPGSQRGEAEKIEIAWPERQKHAPTTPSAYETEEDAVTEVTYTPAALPELSNAPLPGEPSAHAYIKSLSSKSVDFVSSQPTELLVHKELVNPHSRAMKQARWQAHRLYTHSLLQQYVKKEYEDLRGRTRREARAEATWKWKQKLVDERKTEMKRRWRKRGDEAALAHKKVRKALKEERIQKKLQNLVLQVAPNQVIPRMRSTA</sequence>
<protein>
    <recommendedName>
        <fullName evidence="3">KOW domain-containing protein</fullName>
    </recommendedName>
</protein>
<evidence type="ECO:0008006" key="3">
    <source>
        <dbReference type="Google" id="ProtNLM"/>
    </source>
</evidence>
<organism evidence="1 2">
    <name type="scientific">Steccherinum ochraceum</name>
    <dbReference type="NCBI Taxonomy" id="92696"/>
    <lineage>
        <taxon>Eukaryota</taxon>
        <taxon>Fungi</taxon>
        <taxon>Dikarya</taxon>
        <taxon>Basidiomycota</taxon>
        <taxon>Agaricomycotina</taxon>
        <taxon>Agaricomycetes</taxon>
        <taxon>Polyporales</taxon>
        <taxon>Steccherinaceae</taxon>
        <taxon>Steccherinum</taxon>
    </lineage>
</organism>
<gene>
    <name evidence="1" type="ORF">EIP91_011046</name>
</gene>
<comment type="caution">
    <text evidence="1">The sequence shown here is derived from an EMBL/GenBank/DDBJ whole genome shotgun (WGS) entry which is preliminary data.</text>
</comment>
<dbReference type="AlphaFoldDB" id="A0A4R0RWL9"/>
<dbReference type="EMBL" id="RWJN01000007">
    <property type="protein sequence ID" value="TCD71275.1"/>
    <property type="molecule type" value="Genomic_DNA"/>
</dbReference>
<proteinExistence type="predicted"/>
<reference evidence="1 2" key="1">
    <citation type="submission" date="2018-11" db="EMBL/GenBank/DDBJ databases">
        <title>Genome assembly of Steccherinum ochraceum LE-BIN_3174, the white-rot fungus of the Steccherinaceae family (The Residual Polyporoid clade, Polyporales, Basidiomycota).</title>
        <authorList>
            <person name="Fedorova T.V."/>
            <person name="Glazunova O.A."/>
            <person name="Landesman E.O."/>
            <person name="Moiseenko K.V."/>
            <person name="Psurtseva N.V."/>
            <person name="Savinova O.S."/>
            <person name="Shakhova N.V."/>
            <person name="Tyazhelova T.V."/>
            <person name="Vasina D.V."/>
        </authorList>
    </citation>
    <scope>NUCLEOTIDE SEQUENCE [LARGE SCALE GENOMIC DNA]</scope>
    <source>
        <strain evidence="1 2">LE-BIN_3174</strain>
    </source>
</reference>
<dbReference type="STRING" id="92696.A0A4R0RWL9"/>
<evidence type="ECO:0000313" key="2">
    <source>
        <dbReference type="Proteomes" id="UP000292702"/>
    </source>
</evidence>
<keyword evidence="2" id="KW-1185">Reference proteome</keyword>
<evidence type="ECO:0000313" key="1">
    <source>
        <dbReference type="EMBL" id="TCD71275.1"/>
    </source>
</evidence>
<accession>A0A4R0RWL9</accession>